<accession>A0AA36M782</accession>
<feature type="domain" description="Peptidase A1" evidence="4">
    <location>
        <begin position="35"/>
        <end position="346"/>
    </location>
</feature>
<keyword evidence="2" id="KW-1015">Disulfide bond</keyword>
<dbReference type="GO" id="GO:0005764">
    <property type="term" value="C:lysosome"/>
    <property type="evidence" value="ECO:0007669"/>
    <property type="project" value="TreeGrafter"/>
</dbReference>
<dbReference type="GO" id="GO:0006508">
    <property type="term" value="P:proteolysis"/>
    <property type="evidence" value="ECO:0007669"/>
    <property type="project" value="InterPro"/>
</dbReference>
<name>A0AA36M782_CYLNA</name>
<evidence type="ECO:0000256" key="3">
    <source>
        <dbReference type="SAM" id="SignalP"/>
    </source>
</evidence>
<protein>
    <recommendedName>
        <fullName evidence="4">Peptidase A1 domain-containing protein</fullName>
    </recommendedName>
</protein>
<dbReference type="PANTHER" id="PTHR47966">
    <property type="entry name" value="BETA-SITE APP-CLEAVING ENZYME, ISOFORM A-RELATED"/>
    <property type="match status" value="1"/>
</dbReference>
<feature type="signal peptide" evidence="3">
    <location>
        <begin position="1"/>
        <end position="22"/>
    </location>
</feature>
<organism evidence="5 6">
    <name type="scientific">Cylicocyclus nassatus</name>
    <name type="common">Nematode worm</name>
    <dbReference type="NCBI Taxonomy" id="53992"/>
    <lineage>
        <taxon>Eukaryota</taxon>
        <taxon>Metazoa</taxon>
        <taxon>Ecdysozoa</taxon>
        <taxon>Nematoda</taxon>
        <taxon>Chromadorea</taxon>
        <taxon>Rhabditida</taxon>
        <taxon>Rhabditina</taxon>
        <taxon>Rhabditomorpha</taxon>
        <taxon>Strongyloidea</taxon>
        <taxon>Strongylidae</taxon>
        <taxon>Cylicocyclus</taxon>
    </lineage>
</organism>
<dbReference type="EMBL" id="CATQJL010000305">
    <property type="protein sequence ID" value="CAJ0601804.1"/>
    <property type="molecule type" value="Genomic_DNA"/>
</dbReference>
<reference evidence="5" key="1">
    <citation type="submission" date="2023-07" db="EMBL/GenBank/DDBJ databases">
        <authorList>
            <consortium name="CYATHOMIX"/>
        </authorList>
    </citation>
    <scope>NUCLEOTIDE SEQUENCE</scope>
    <source>
        <strain evidence="5">N/A</strain>
    </source>
</reference>
<dbReference type="AlphaFoldDB" id="A0AA36M782"/>
<proteinExistence type="inferred from homology"/>
<dbReference type="GO" id="GO:0004190">
    <property type="term" value="F:aspartic-type endopeptidase activity"/>
    <property type="evidence" value="ECO:0007669"/>
    <property type="project" value="InterPro"/>
</dbReference>
<feature type="chain" id="PRO_5041370452" description="Peptidase A1 domain-containing protein" evidence="3">
    <location>
        <begin position="23"/>
        <end position="404"/>
    </location>
</feature>
<dbReference type="InterPro" id="IPR021109">
    <property type="entry name" value="Peptidase_aspartic_dom_sf"/>
</dbReference>
<dbReference type="SUPFAM" id="SSF50630">
    <property type="entry name" value="Acid proteases"/>
    <property type="match status" value="1"/>
</dbReference>
<dbReference type="PROSITE" id="PS51767">
    <property type="entry name" value="PEPTIDASE_A1"/>
    <property type="match status" value="1"/>
</dbReference>
<evidence type="ECO:0000259" key="4">
    <source>
        <dbReference type="PROSITE" id="PS51767"/>
    </source>
</evidence>
<feature type="disulfide bond" evidence="2">
    <location>
        <begin position="66"/>
        <end position="71"/>
    </location>
</feature>
<gene>
    <name evidence="5" type="ORF">CYNAS_LOCUS13787</name>
</gene>
<comment type="caution">
    <text evidence="5">The sequence shown here is derived from an EMBL/GenBank/DDBJ whole genome shotgun (WGS) entry which is preliminary data.</text>
</comment>
<evidence type="ECO:0000256" key="2">
    <source>
        <dbReference type="PIRSR" id="PIRSR601461-2"/>
    </source>
</evidence>
<dbReference type="InterPro" id="IPR001461">
    <property type="entry name" value="Aspartic_peptidase_A1"/>
</dbReference>
<dbReference type="Gene3D" id="2.40.70.10">
    <property type="entry name" value="Acid Proteases"/>
    <property type="match status" value="2"/>
</dbReference>
<sequence>MEWLVLIALSITVRTTVQQVLGFTVPLYDAGLAGYSHKLKIAYLEPAFEVLLTTTSSMLWIPHINCTTEACENKKKFNSSRSSSFKLDATTWQSEKYGANGVLGIDTIVLYQTSGTMRVMPYTAFGMATNITVGDKTVNVPDGALGLSFRSDPGSNSTAFISQAKSKGYLYDAIFTVYLKSQTEAGEEAGMITYGSQNFDNCAPIVDYHSFSTYTSYQFQITTISLGRIYWPKKFEAVPDLHKFIIGPYYIIAQLAITAGAEYDEGFYWIDCNATFPDLEIKIGSMSYYISSEELILRNDNDTTCMLAMKHMRRDVQLDYQWSFGAPFIQSHCISLDFGRKRLGIARMNYTSTTTTVTRRRRTTRSTTIRAPLTSSKIATTTSAAPRQQLFIVTAFASLIVGLT</sequence>
<dbReference type="PANTHER" id="PTHR47966:SF45">
    <property type="entry name" value="PEPTIDASE A1 DOMAIN-CONTAINING PROTEIN"/>
    <property type="match status" value="1"/>
</dbReference>
<dbReference type="Proteomes" id="UP001176961">
    <property type="component" value="Unassembled WGS sequence"/>
</dbReference>
<evidence type="ECO:0000313" key="6">
    <source>
        <dbReference type="Proteomes" id="UP001176961"/>
    </source>
</evidence>
<comment type="similarity">
    <text evidence="1">Belongs to the peptidase A1 family.</text>
</comment>
<keyword evidence="3" id="KW-0732">Signal</keyword>
<dbReference type="InterPro" id="IPR034164">
    <property type="entry name" value="Pepsin-like_dom"/>
</dbReference>
<dbReference type="InterPro" id="IPR033121">
    <property type="entry name" value="PEPTIDASE_A1"/>
</dbReference>
<keyword evidence="6" id="KW-1185">Reference proteome</keyword>
<dbReference type="CDD" id="cd05471">
    <property type="entry name" value="pepsin_like"/>
    <property type="match status" value="1"/>
</dbReference>
<evidence type="ECO:0000313" key="5">
    <source>
        <dbReference type="EMBL" id="CAJ0601804.1"/>
    </source>
</evidence>
<dbReference type="Pfam" id="PF00026">
    <property type="entry name" value="Asp"/>
    <property type="match status" value="1"/>
</dbReference>
<evidence type="ECO:0000256" key="1">
    <source>
        <dbReference type="ARBA" id="ARBA00007447"/>
    </source>
</evidence>